<feature type="compositionally biased region" description="Basic and acidic residues" evidence="1">
    <location>
        <begin position="703"/>
        <end position="719"/>
    </location>
</feature>
<feature type="compositionally biased region" description="Basic and acidic residues" evidence="1">
    <location>
        <begin position="187"/>
        <end position="196"/>
    </location>
</feature>
<sequence>MQMQSGTTTATMPFSGLPGSPTLTNPDMILPYDGEYDTTPGQSTFTQDEWRDPLDMDFSLGPSQISPAAPSTPIIYGNGTMLSDIGEVTEAESTAAGGRKLPGPAERRMLKQAQASNTPIRSSPTIGYEAVMKRAKTGNHQRSVSIESTSTVTSEGHAAEMFRDFDDEVSVDDSNFQGDDEESVAESYRDSYREEVIGQETQRLAKGANGTREEDDEDFNSSAALSRRAEQILFNAKKRLNNMEGNLTRARSSLFVTPSRSASSIHSSSPLSRSTPSPPVNQFSTGPSKHRQLNTPLDSPIGTPGHSRVYSENSINATVGKGRFPIRSASAAARYIPNTAVDDGQRRLGVSYSSDSLREDLKIAARPTLSSPLSRTSPPRAIPLEPLTEDDPVPEFDSQSVTPSIDGFISPSGEQRGLTRSASTTQMRDLRYQMHDLKGRLSVLRDRARDDTMKRRSLQSLRTPSPFTAAEQWYATDKGYQENPLSADAGTSPILSQAGDQTNGLFSPNTDSSGQDGTRDLPEFEGSDVTSVYEDIEDERHFTSVPKRSDELQAQEGEDLNQAPEPIEEEVEEDEGDYVDEIVNVDEAEDYESDNTLYHDTFDHPISHEDREDAFDYEHFFLHSAMGTIGAVARNRRDSCSSEDSVETTRGPTLQKPKSPQKQAYDSRPVLTHWRSGSNASVSTIESFATAEEDPSSGDDDVDTPREEKHQDFAVREARQASTLKSPSSTVKRSTFGGSPMDLGLPDEVQTISGLQEPPHSAVNKPEEGDGTGAHRTSVSSFDSCSSGSTRSFPLVNKPKIREPIQPAPHPAASRGSGGSGGSLITSYSATLVDRQSGIDQERLQTSPVHMLAKDDQILVERLVASLGKCVLGLQEADRGTYESRVWRRRLDAARRVLEGTEGAI</sequence>
<feature type="region of interest" description="Disordered" evidence="1">
    <location>
        <begin position="135"/>
        <end position="155"/>
    </location>
</feature>
<feature type="compositionally biased region" description="Polar residues" evidence="1">
    <location>
        <begin position="720"/>
        <end position="737"/>
    </location>
</feature>
<evidence type="ECO:0000313" key="3">
    <source>
        <dbReference type="Proteomes" id="UP000824998"/>
    </source>
</evidence>
<evidence type="ECO:0000313" key="2">
    <source>
        <dbReference type="EMBL" id="KAG9238703.1"/>
    </source>
</evidence>
<feature type="compositionally biased region" description="Polar residues" evidence="1">
    <location>
        <begin position="648"/>
        <end position="664"/>
    </location>
</feature>
<feature type="region of interest" description="Disordered" evidence="1">
    <location>
        <begin position="170"/>
        <end position="223"/>
    </location>
</feature>
<feature type="compositionally biased region" description="Polar residues" evidence="1">
    <location>
        <begin position="675"/>
        <end position="687"/>
    </location>
</feature>
<accession>A0A9P7YRP2</accession>
<feature type="compositionally biased region" description="Basic and acidic residues" evidence="1">
    <location>
        <begin position="538"/>
        <end position="551"/>
    </location>
</feature>
<organism evidence="2 3">
    <name type="scientific">Amylocarpus encephaloides</name>
    <dbReference type="NCBI Taxonomy" id="45428"/>
    <lineage>
        <taxon>Eukaryota</taxon>
        <taxon>Fungi</taxon>
        <taxon>Dikarya</taxon>
        <taxon>Ascomycota</taxon>
        <taxon>Pezizomycotina</taxon>
        <taxon>Leotiomycetes</taxon>
        <taxon>Helotiales</taxon>
        <taxon>Helotiales incertae sedis</taxon>
        <taxon>Amylocarpus</taxon>
    </lineage>
</organism>
<feature type="region of interest" description="Disordered" evidence="1">
    <location>
        <begin position="255"/>
        <end position="308"/>
    </location>
</feature>
<feature type="compositionally biased region" description="Polar residues" evidence="1">
    <location>
        <begin position="493"/>
        <end position="516"/>
    </location>
</feature>
<feature type="compositionally biased region" description="Acidic residues" evidence="1">
    <location>
        <begin position="566"/>
        <end position="578"/>
    </location>
</feature>
<feature type="compositionally biased region" description="Low complexity" evidence="1">
    <location>
        <begin position="143"/>
        <end position="155"/>
    </location>
</feature>
<feature type="compositionally biased region" description="Polar residues" evidence="1">
    <location>
        <begin position="1"/>
        <end position="12"/>
    </location>
</feature>
<dbReference type="Proteomes" id="UP000824998">
    <property type="component" value="Unassembled WGS sequence"/>
</dbReference>
<dbReference type="AlphaFoldDB" id="A0A9P7YRP2"/>
<comment type="caution">
    <text evidence="2">The sequence shown here is derived from an EMBL/GenBank/DDBJ whole genome shotgun (WGS) entry which is preliminary data.</text>
</comment>
<feature type="region of interest" description="Disordered" evidence="1">
    <location>
        <begin position="368"/>
        <end position="425"/>
    </location>
</feature>
<feature type="compositionally biased region" description="Low complexity" evidence="1">
    <location>
        <begin position="778"/>
        <end position="792"/>
    </location>
</feature>
<feature type="compositionally biased region" description="Acidic residues" evidence="1">
    <location>
        <begin position="691"/>
        <end position="702"/>
    </location>
</feature>
<name>A0A9P7YRP2_9HELO</name>
<feature type="compositionally biased region" description="Polar residues" evidence="1">
    <location>
        <begin position="280"/>
        <end position="297"/>
    </location>
</feature>
<feature type="region of interest" description="Disordered" evidence="1">
    <location>
        <begin position="634"/>
        <end position="823"/>
    </location>
</feature>
<protein>
    <submittedName>
        <fullName evidence="2">Uncharacterized protein</fullName>
    </submittedName>
</protein>
<reference evidence="2" key="1">
    <citation type="journal article" date="2021" name="IMA Fungus">
        <title>Genomic characterization of three marine fungi, including Emericellopsis atlantica sp. nov. with signatures of a generalist lifestyle and marine biomass degradation.</title>
        <authorList>
            <person name="Hagestad O.C."/>
            <person name="Hou L."/>
            <person name="Andersen J.H."/>
            <person name="Hansen E.H."/>
            <person name="Altermark B."/>
            <person name="Li C."/>
            <person name="Kuhnert E."/>
            <person name="Cox R.J."/>
            <person name="Crous P.W."/>
            <person name="Spatafora J.W."/>
            <person name="Lail K."/>
            <person name="Amirebrahimi M."/>
            <person name="Lipzen A."/>
            <person name="Pangilinan J."/>
            <person name="Andreopoulos W."/>
            <person name="Hayes R.D."/>
            <person name="Ng V."/>
            <person name="Grigoriev I.V."/>
            <person name="Jackson S.A."/>
            <person name="Sutton T.D.S."/>
            <person name="Dobson A.D.W."/>
            <person name="Rama T."/>
        </authorList>
    </citation>
    <scope>NUCLEOTIDE SEQUENCE</scope>
    <source>
        <strain evidence="2">TRa018bII</strain>
    </source>
</reference>
<dbReference type="OrthoDB" id="3438840at2759"/>
<evidence type="ECO:0000256" key="1">
    <source>
        <dbReference type="SAM" id="MobiDB-lite"/>
    </source>
</evidence>
<feature type="compositionally biased region" description="Low complexity" evidence="1">
    <location>
        <begin position="258"/>
        <end position="275"/>
    </location>
</feature>
<feature type="region of interest" description="Disordered" evidence="1">
    <location>
        <begin position="481"/>
        <end position="578"/>
    </location>
</feature>
<keyword evidence="3" id="KW-1185">Reference proteome</keyword>
<gene>
    <name evidence="2" type="ORF">BJ875DRAFT_13080</name>
</gene>
<dbReference type="EMBL" id="MU251366">
    <property type="protein sequence ID" value="KAG9238703.1"/>
    <property type="molecule type" value="Genomic_DNA"/>
</dbReference>
<proteinExistence type="predicted"/>
<feature type="region of interest" description="Disordered" evidence="1">
    <location>
        <begin position="1"/>
        <end position="56"/>
    </location>
</feature>
<feature type="compositionally biased region" description="Low complexity" evidence="1">
    <location>
        <begin position="368"/>
        <end position="379"/>
    </location>
</feature>